<dbReference type="PANTHER" id="PTHR24198">
    <property type="entry name" value="ANKYRIN REPEAT AND PROTEIN KINASE DOMAIN-CONTAINING PROTEIN"/>
    <property type="match status" value="1"/>
</dbReference>
<keyword evidence="1" id="KW-0677">Repeat</keyword>
<evidence type="ECO:0000313" key="5">
    <source>
        <dbReference type="Proteomes" id="UP001147695"/>
    </source>
</evidence>
<dbReference type="Proteomes" id="UP001147695">
    <property type="component" value="Unassembled WGS sequence"/>
</dbReference>
<evidence type="ECO:0000313" key="4">
    <source>
        <dbReference type="EMBL" id="KAJ5344407.1"/>
    </source>
</evidence>
<dbReference type="PANTHER" id="PTHR24198:SF165">
    <property type="entry name" value="ANKYRIN REPEAT-CONTAINING PROTEIN-RELATED"/>
    <property type="match status" value="1"/>
</dbReference>
<keyword evidence="2 3" id="KW-0040">ANK repeat</keyword>
<dbReference type="Pfam" id="PF12796">
    <property type="entry name" value="Ank_2"/>
    <property type="match status" value="1"/>
</dbReference>
<evidence type="ECO:0000256" key="3">
    <source>
        <dbReference type="PROSITE-ProRule" id="PRU00023"/>
    </source>
</evidence>
<dbReference type="SMART" id="SM00248">
    <property type="entry name" value="ANK"/>
    <property type="match status" value="2"/>
</dbReference>
<gene>
    <name evidence="4" type="ORF">N7452_002411</name>
</gene>
<dbReference type="Gene3D" id="1.25.40.20">
    <property type="entry name" value="Ankyrin repeat-containing domain"/>
    <property type="match status" value="1"/>
</dbReference>
<feature type="repeat" description="ANK" evidence="3">
    <location>
        <begin position="140"/>
        <end position="165"/>
    </location>
</feature>
<dbReference type="InterPro" id="IPR002110">
    <property type="entry name" value="Ankyrin_rpt"/>
</dbReference>
<evidence type="ECO:0008006" key="6">
    <source>
        <dbReference type="Google" id="ProtNLM"/>
    </source>
</evidence>
<dbReference type="SUPFAM" id="SSF48403">
    <property type="entry name" value="Ankyrin repeat"/>
    <property type="match status" value="1"/>
</dbReference>
<comment type="caution">
    <text evidence="4">The sequence shown here is derived from an EMBL/GenBank/DDBJ whole genome shotgun (WGS) entry which is preliminary data.</text>
</comment>
<name>A0A9W9UJ05_PENBR</name>
<reference evidence="4" key="2">
    <citation type="journal article" date="2023" name="IMA Fungus">
        <title>Comparative genomic study of the Penicillium genus elucidates a diverse pangenome and 15 lateral gene transfer events.</title>
        <authorList>
            <person name="Petersen C."/>
            <person name="Sorensen T."/>
            <person name="Nielsen M.R."/>
            <person name="Sondergaard T.E."/>
            <person name="Sorensen J.L."/>
            <person name="Fitzpatrick D.A."/>
            <person name="Frisvad J.C."/>
            <person name="Nielsen K.L."/>
        </authorList>
    </citation>
    <scope>NUCLEOTIDE SEQUENCE</scope>
    <source>
        <strain evidence="4">IBT 35673</strain>
    </source>
</reference>
<protein>
    <recommendedName>
        <fullName evidence="6">Ankyrin repeat protein</fullName>
    </recommendedName>
</protein>
<proteinExistence type="predicted"/>
<dbReference type="EMBL" id="JAPZBQ010000002">
    <property type="protein sequence ID" value="KAJ5344407.1"/>
    <property type="molecule type" value="Genomic_DNA"/>
</dbReference>
<reference evidence="4" key="1">
    <citation type="submission" date="2022-12" db="EMBL/GenBank/DDBJ databases">
        <authorList>
            <person name="Petersen C."/>
        </authorList>
    </citation>
    <scope>NUCLEOTIDE SEQUENCE</scope>
    <source>
        <strain evidence="4">IBT 35673</strain>
    </source>
</reference>
<dbReference type="AlphaFoldDB" id="A0A9W9UJ05"/>
<feature type="repeat" description="ANK" evidence="3">
    <location>
        <begin position="166"/>
        <end position="198"/>
    </location>
</feature>
<dbReference type="InterPro" id="IPR036770">
    <property type="entry name" value="Ankyrin_rpt-contain_sf"/>
</dbReference>
<accession>A0A9W9UJ05</accession>
<organism evidence="4 5">
    <name type="scientific">Penicillium brevicompactum</name>
    <dbReference type="NCBI Taxonomy" id="5074"/>
    <lineage>
        <taxon>Eukaryota</taxon>
        <taxon>Fungi</taxon>
        <taxon>Dikarya</taxon>
        <taxon>Ascomycota</taxon>
        <taxon>Pezizomycotina</taxon>
        <taxon>Eurotiomycetes</taxon>
        <taxon>Eurotiomycetidae</taxon>
        <taxon>Eurotiales</taxon>
        <taxon>Aspergillaceae</taxon>
        <taxon>Penicillium</taxon>
    </lineage>
</organism>
<evidence type="ECO:0000256" key="1">
    <source>
        <dbReference type="ARBA" id="ARBA00022737"/>
    </source>
</evidence>
<sequence length="198" mass="22591">MQVKKILEIIVAVRRPLTIQEMAMVLGIATSSKLPVTKEARCFLEYSVTHWPNHIRNIALTSIQKETDQMHRLYDTSGKPFLIWFPIFWKVVRPYIKNPVINALHLVVFNGYAHEVLSILKMDTSDINTPDNTEIYLVILASLNGHKKIVEILLKRGANVNIQGGRYRTTLQAACLRGYDQIVQVLLEWGAHINTQSS</sequence>
<dbReference type="PROSITE" id="PS50297">
    <property type="entry name" value="ANK_REP_REGION"/>
    <property type="match status" value="1"/>
</dbReference>
<evidence type="ECO:0000256" key="2">
    <source>
        <dbReference type="ARBA" id="ARBA00023043"/>
    </source>
</evidence>
<dbReference type="PROSITE" id="PS50088">
    <property type="entry name" value="ANK_REPEAT"/>
    <property type="match status" value="2"/>
</dbReference>